<sequence>MSFKNCQCPESTMISTMATKSHRTANVRLKTVFQKLSNNLQRSATQSMRILHFPEARIVSLLTRRMHANLR</sequence>
<keyword evidence="2" id="KW-1185">Reference proteome</keyword>
<evidence type="ECO:0000313" key="1">
    <source>
        <dbReference type="EMBL" id="EFX80282.1"/>
    </source>
</evidence>
<proteinExistence type="predicted"/>
<protein>
    <submittedName>
        <fullName evidence="1">Uncharacterized protein</fullName>
    </submittedName>
</protein>
<dbReference type="Proteomes" id="UP000000305">
    <property type="component" value="Unassembled WGS sequence"/>
</dbReference>
<reference evidence="1 2" key="1">
    <citation type="journal article" date="2011" name="Science">
        <title>The ecoresponsive genome of Daphnia pulex.</title>
        <authorList>
            <person name="Colbourne J.K."/>
            <person name="Pfrender M.E."/>
            <person name="Gilbert D."/>
            <person name="Thomas W.K."/>
            <person name="Tucker A."/>
            <person name="Oakley T.H."/>
            <person name="Tokishita S."/>
            <person name="Aerts A."/>
            <person name="Arnold G.J."/>
            <person name="Basu M.K."/>
            <person name="Bauer D.J."/>
            <person name="Caceres C.E."/>
            <person name="Carmel L."/>
            <person name="Casola C."/>
            <person name="Choi J.H."/>
            <person name="Detter J.C."/>
            <person name="Dong Q."/>
            <person name="Dusheyko S."/>
            <person name="Eads B.D."/>
            <person name="Frohlich T."/>
            <person name="Geiler-Samerotte K.A."/>
            <person name="Gerlach D."/>
            <person name="Hatcher P."/>
            <person name="Jogdeo S."/>
            <person name="Krijgsveld J."/>
            <person name="Kriventseva E.V."/>
            <person name="Kultz D."/>
            <person name="Laforsch C."/>
            <person name="Lindquist E."/>
            <person name="Lopez J."/>
            <person name="Manak J.R."/>
            <person name="Muller J."/>
            <person name="Pangilinan J."/>
            <person name="Patwardhan R.P."/>
            <person name="Pitluck S."/>
            <person name="Pritham E.J."/>
            <person name="Rechtsteiner A."/>
            <person name="Rho M."/>
            <person name="Rogozin I.B."/>
            <person name="Sakarya O."/>
            <person name="Salamov A."/>
            <person name="Schaack S."/>
            <person name="Shapiro H."/>
            <person name="Shiga Y."/>
            <person name="Skalitzky C."/>
            <person name="Smith Z."/>
            <person name="Souvorov A."/>
            <person name="Sung W."/>
            <person name="Tang Z."/>
            <person name="Tsuchiya D."/>
            <person name="Tu H."/>
            <person name="Vos H."/>
            <person name="Wang M."/>
            <person name="Wolf Y.I."/>
            <person name="Yamagata H."/>
            <person name="Yamada T."/>
            <person name="Ye Y."/>
            <person name="Shaw J.R."/>
            <person name="Andrews J."/>
            <person name="Crease T.J."/>
            <person name="Tang H."/>
            <person name="Lucas S.M."/>
            <person name="Robertson H.M."/>
            <person name="Bork P."/>
            <person name="Koonin E.V."/>
            <person name="Zdobnov E.M."/>
            <person name="Grigoriev I.V."/>
            <person name="Lynch M."/>
            <person name="Boore J.L."/>
        </authorList>
    </citation>
    <scope>NUCLEOTIDE SEQUENCE [LARGE SCALE GENOMIC DNA]</scope>
</reference>
<dbReference type="InParanoid" id="E9GJP7"/>
<dbReference type="KEGG" id="dpx:DAPPUDRAFT_304198"/>
<evidence type="ECO:0000313" key="2">
    <source>
        <dbReference type="Proteomes" id="UP000000305"/>
    </source>
</evidence>
<organism evidence="1 2">
    <name type="scientific">Daphnia pulex</name>
    <name type="common">Water flea</name>
    <dbReference type="NCBI Taxonomy" id="6669"/>
    <lineage>
        <taxon>Eukaryota</taxon>
        <taxon>Metazoa</taxon>
        <taxon>Ecdysozoa</taxon>
        <taxon>Arthropoda</taxon>
        <taxon>Crustacea</taxon>
        <taxon>Branchiopoda</taxon>
        <taxon>Diplostraca</taxon>
        <taxon>Cladocera</taxon>
        <taxon>Anomopoda</taxon>
        <taxon>Daphniidae</taxon>
        <taxon>Daphnia</taxon>
    </lineage>
</organism>
<dbReference type="EMBL" id="GL732548">
    <property type="protein sequence ID" value="EFX80282.1"/>
    <property type="molecule type" value="Genomic_DNA"/>
</dbReference>
<name>E9GJP7_DAPPU</name>
<gene>
    <name evidence="1" type="ORF">DAPPUDRAFT_304198</name>
</gene>
<dbReference type="HOGENOM" id="CLU_2742603_0_0_1"/>
<dbReference type="AlphaFoldDB" id="E9GJP7"/>
<accession>E9GJP7</accession>